<gene>
    <name evidence="1" type="ORF">IMSHALPRED_004350</name>
</gene>
<evidence type="ECO:0000313" key="1">
    <source>
        <dbReference type="EMBL" id="CAF9942668.1"/>
    </source>
</evidence>
<reference evidence="1" key="1">
    <citation type="submission" date="2021-03" db="EMBL/GenBank/DDBJ databases">
        <authorList>
            <person name="Tagirdzhanova G."/>
        </authorList>
    </citation>
    <scope>NUCLEOTIDE SEQUENCE</scope>
</reference>
<evidence type="ECO:0000313" key="2">
    <source>
        <dbReference type="Proteomes" id="UP000664534"/>
    </source>
</evidence>
<name>A0A8H3J912_9LECA</name>
<sequence length="234" mass="27110">MLAWWTVGSPVRELAVESWTGLPLRSFANTVQKPNKSDLLLQNLKKLQLDLLFDLKDSMYEKCFRERCASQIHSGLNSLQILFSRMSVEFETDLDQYKPMTPFQTILGTCQFPKLRSLSLNSLDSTMEELLTLLESSKQLQQLRLRHYELFTGTWEKAADWMRNSLALEEVSIDHLCGSWEPDSPVVEFNNGEYEDLFGHVQEFFSFNGPNPFSKEALAAQEKDLDEGREIYMY</sequence>
<proteinExistence type="predicted"/>
<protein>
    <submittedName>
        <fullName evidence="1">Uncharacterized protein</fullName>
    </submittedName>
</protein>
<keyword evidence="2" id="KW-1185">Reference proteome</keyword>
<organism evidence="1 2">
    <name type="scientific">Imshaugia aleurites</name>
    <dbReference type="NCBI Taxonomy" id="172621"/>
    <lineage>
        <taxon>Eukaryota</taxon>
        <taxon>Fungi</taxon>
        <taxon>Dikarya</taxon>
        <taxon>Ascomycota</taxon>
        <taxon>Pezizomycotina</taxon>
        <taxon>Lecanoromycetes</taxon>
        <taxon>OSLEUM clade</taxon>
        <taxon>Lecanoromycetidae</taxon>
        <taxon>Lecanorales</taxon>
        <taxon>Lecanorineae</taxon>
        <taxon>Parmeliaceae</taxon>
        <taxon>Imshaugia</taxon>
    </lineage>
</organism>
<dbReference type="InterPro" id="IPR032675">
    <property type="entry name" value="LRR_dom_sf"/>
</dbReference>
<dbReference type="Proteomes" id="UP000664534">
    <property type="component" value="Unassembled WGS sequence"/>
</dbReference>
<dbReference type="EMBL" id="CAJPDT010000209">
    <property type="protein sequence ID" value="CAF9942668.1"/>
    <property type="molecule type" value="Genomic_DNA"/>
</dbReference>
<comment type="caution">
    <text evidence="1">The sequence shown here is derived from an EMBL/GenBank/DDBJ whole genome shotgun (WGS) entry which is preliminary data.</text>
</comment>
<accession>A0A8H3J912</accession>
<dbReference type="AlphaFoldDB" id="A0A8H3J912"/>
<dbReference type="Gene3D" id="3.80.10.10">
    <property type="entry name" value="Ribonuclease Inhibitor"/>
    <property type="match status" value="1"/>
</dbReference>